<sequence>MKDAHRSSGRGRVVVDTRGDAATPDHEAAPVTGGTSESITLPQHRIPARPPILRHPGVSPRHRPASPGPHPASIQG</sequence>
<protein>
    <submittedName>
        <fullName evidence="2">Uncharacterized protein</fullName>
    </submittedName>
</protein>
<evidence type="ECO:0000313" key="2">
    <source>
        <dbReference type="EMBL" id="QEH32694.1"/>
    </source>
</evidence>
<evidence type="ECO:0000256" key="1">
    <source>
        <dbReference type="SAM" id="MobiDB-lite"/>
    </source>
</evidence>
<keyword evidence="3" id="KW-1185">Reference proteome</keyword>
<dbReference type="Proteomes" id="UP000324233">
    <property type="component" value="Chromosome"/>
</dbReference>
<dbReference type="EMBL" id="CP042997">
    <property type="protein sequence ID" value="QEH32694.1"/>
    <property type="molecule type" value="Genomic_DNA"/>
</dbReference>
<gene>
    <name evidence="2" type="ORF">OJF2_11730</name>
</gene>
<name>A0A5B9VX83_9BACT</name>
<proteinExistence type="predicted"/>
<reference evidence="2 3" key="1">
    <citation type="submission" date="2019-08" db="EMBL/GenBank/DDBJ databases">
        <title>Deep-cultivation of Planctomycetes and their phenomic and genomic characterization uncovers novel biology.</title>
        <authorList>
            <person name="Wiegand S."/>
            <person name="Jogler M."/>
            <person name="Boedeker C."/>
            <person name="Pinto D."/>
            <person name="Vollmers J."/>
            <person name="Rivas-Marin E."/>
            <person name="Kohn T."/>
            <person name="Peeters S.H."/>
            <person name="Heuer A."/>
            <person name="Rast P."/>
            <person name="Oberbeckmann S."/>
            <person name="Bunk B."/>
            <person name="Jeske O."/>
            <person name="Meyerdierks A."/>
            <person name="Storesund J.E."/>
            <person name="Kallscheuer N."/>
            <person name="Luecker S."/>
            <person name="Lage O.M."/>
            <person name="Pohl T."/>
            <person name="Merkel B.J."/>
            <person name="Hornburger P."/>
            <person name="Mueller R.-W."/>
            <person name="Bruemmer F."/>
            <person name="Labrenz M."/>
            <person name="Spormann A.M."/>
            <person name="Op den Camp H."/>
            <person name="Overmann J."/>
            <person name="Amann R."/>
            <person name="Jetten M.S.M."/>
            <person name="Mascher T."/>
            <person name="Medema M.H."/>
            <person name="Devos D.P."/>
            <person name="Kaster A.-K."/>
            <person name="Ovreas L."/>
            <person name="Rohde M."/>
            <person name="Galperin M.Y."/>
            <person name="Jogler C."/>
        </authorList>
    </citation>
    <scope>NUCLEOTIDE SEQUENCE [LARGE SCALE GENOMIC DNA]</scope>
    <source>
        <strain evidence="2 3">OJF2</strain>
    </source>
</reference>
<organism evidence="2 3">
    <name type="scientific">Aquisphaera giovannonii</name>
    <dbReference type="NCBI Taxonomy" id="406548"/>
    <lineage>
        <taxon>Bacteria</taxon>
        <taxon>Pseudomonadati</taxon>
        <taxon>Planctomycetota</taxon>
        <taxon>Planctomycetia</taxon>
        <taxon>Isosphaerales</taxon>
        <taxon>Isosphaeraceae</taxon>
        <taxon>Aquisphaera</taxon>
    </lineage>
</organism>
<feature type="region of interest" description="Disordered" evidence="1">
    <location>
        <begin position="1"/>
        <end position="76"/>
    </location>
</feature>
<dbReference type="AlphaFoldDB" id="A0A5B9VX83"/>
<dbReference type="KEGG" id="agv:OJF2_11730"/>
<evidence type="ECO:0000313" key="3">
    <source>
        <dbReference type="Proteomes" id="UP000324233"/>
    </source>
</evidence>
<feature type="compositionally biased region" description="Basic and acidic residues" evidence="1">
    <location>
        <begin position="13"/>
        <end position="28"/>
    </location>
</feature>
<accession>A0A5B9VX83</accession>